<dbReference type="Proteomes" id="UP000663452">
    <property type="component" value="Chromosome"/>
</dbReference>
<dbReference type="RefSeq" id="WP_206101057.1">
    <property type="nucleotide sequence ID" value="NZ_CP070969.1"/>
</dbReference>
<dbReference type="EMBL" id="CP070969">
    <property type="protein sequence ID" value="QSF43424.1"/>
    <property type="molecule type" value="Genomic_DNA"/>
</dbReference>
<protein>
    <submittedName>
        <fullName evidence="1">Uncharacterized protein</fullName>
    </submittedName>
</protein>
<proteinExistence type="predicted"/>
<name>A0ABX7L9M7_9BACL</name>
<organism evidence="1 2">
    <name type="scientific">Paenibacillus tianjinensis</name>
    <dbReference type="NCBI Taxonomy" id="2810347"/>
    <lineage>
        <taxon>Bacteria</taxon>
        <taxon>Bacillati</taxon>
        <taxon>Bacillota</taxon>
        <taxon>Bacilli</taxon>
        <taxon>Bacillales</taxon>
        <taxon>Paenibacillaceae</taxon>
        <taxon>Paenibacillus</taxon>
    </lineage>
</organism>
<keyword evidence="2" id="KW-1185">Reference proteome</keyword>
<gene>
    <name evidence="1" type="ORF">JRJ22_19360</name>
</gene>
<reference evidence="1 2" key="1">
    <citation type="submission" date="2021-02" db="EMBL/GenBank/DDBJ databases">
        <title>Paenibacillus tianjinensis sp. nov.</title>
        <authorList>
            <person name="Liu H."/>
        </authorList>
    </citation>
    <scope>NUCLEOTIDE SEQUENCE [LARGE SCALE GENOMIC DNA]</scope>
    <source>
        <strain evidence="1 2">TB2019</strain>
    </source>
</reference>
<sequence>MTDRVKGLYVALDGDYRDDDVQEIINAIKMIKGVQDVTNSVVDGDDWMNRSRIGLEFQRKILDALKDLK</sequence>
<evidence type="ECO:0000313" key="1">
    <source>
        <dbReference type="EMBL" id="QSF43424.1"/>
    </source>
</evidence>
<accession>A0ABX7L9M7</accession>
<evidence type="ECO:0000313" key="2">
    <source>
        <dbReference type="Proteomes" id="UP000663452"/>
    </source>
</evidence>